<gene>
    <name evidence="2" type="ORF">B0J11DRAFT_585280</name>
</gene>
<dbReference type="EMBL" id="JAGMWT010000020">
    <property type="protein sequence ID" value="KAH7112817.1"/>
    <property type="molecule type" value="Genomic_DNA"/>
</dbReference>
<dbReference type="AlphaFoldDB" id="A0A9P9IAF7"/>
<organism evidence="2 3">
    <name type="scientific">Dendryphion nanum</name>
    <dbReference type="NCBI Taxonomy" id="256645"/>
    <lineage>
        <taxon>Eukaryota</taxon>
        <taxon>Fungi</taxon>
        <taxon>Dikarya</taxon>
        <taxon>Ascomycota</taxon>
        <taxon>Pezizomycotina</taxon>
        <taxon>Dothideomycetes</taxon>
        <taxon>Pleosporomycetidae</taxon>
        <taxon>Pleosporales</taxon>
        <taxon>Torulaceae</taxon>
        <taxon>Dendryphion</taxon>
    </lineage>
</organism>
<keyword evidence="1" id="KW-0732">Signal</keyword>
<feature type="chain" id="PRO_5040478307" evidence="1">
    <location>
        <begin position="19"/>
        <end position="92"/>
    </location>
</feature>
<evidence type="ECO:0000313" key="2">
    <source>
        <dbReference type="EMBL" id="KAH7112817.1"/>
    </source>
</evidence>
<proteinExistence type="predicted"/>
<protein>
    <submittedName>
        <fullName evidence="2">Uncharacterized protein</fullName>
    </submittedName>
</protein>
<comment type="caution">
    <text evidence="2">The sequence shown here is derived from an EMBL/GenBank/DDBJ whole genome shotgun (WGS) entry which is preliminary data.</text>
</comment>
<accession>A0A9P9IAF7</accession>
<reference evidence="2" key="1">
    <citation type="journal article" date="2021" name="Nat. Commun.">
        <title>Genetic determinants of endophytism in the Arabidopsis root mycobiome.</title>
        <authorList>
            <person name="Mesny F."/>
            <person name="Miyauchi S."/>
            <person name="Thiergart T."/>
            <person name="Pickel B."/>
            <person name="Atanasova L."/>
            <person name="Karlsson M."/>
            <person name="Huettel B."/>
            <person name="Barry K.W."/>
            <person name="Haridas S."/>
            <person name="Chen C."/>
            <person name="Bauer D."/>
            <person name="Andreopoulos W."/>
            <person name="Pangilinan J."/>
            <person name="LaButti K."/>
            <person name="Riley R."/>
            <person name="Lipzen A."/>
            <person name="Clum A."/>
            <person name="Drula E."/>
            <person name="Henrissat B."/>
            <person name="Kohler A."/>
            <person name="Grigoriev I.V."/>
            <person name="Martin F.M."/>
            <person name="Hacquard S."/>
        </authorList>
    </citation>
    <scope>NUCLEOTIDE SEQUENCE</scope>
    <source>
        <strain evidence="2">MPI-CAGE-CH-0243</strain>
    </source>
</reference>
<keyword evidence="3" id="KW-1185">Reference proteome</keyword>
<name>A0A9P9IAF7_9PLEO</name>
<sequence>MPITLLNIMMLAMGFTVALPVTDSSIPGVSAIAYSETEAAILPHVDDKDFGLVGPPPGGDPRCKDPAKHGWPIHISETVGATFEESKSVRGG</sequence>
<feature type="signal peptide" evidence="1">
    <location>
        <begin position="1"/>
        <end position="18"/>
    </location>
</feature>
<evidence type="ECO:0000256" key="1">
    <source>
        <dbReference type="SAM" id="SignalP"/>
    </source>
</evidence>
<dbReference type="Proteomes" id="UP000700596">
    <property type="component" value="Unassembled WGS sequence"/>
</dbReference>
<evidence type="ECO:0000313" key="3">
    <source>
        <dbReference type="Proteomes" id="UP000700596"/>
    </source>
</evidence>